<dbReference type="InterPro" id="IPR013762">
    <property type="entry name" value="Integrase-like_cat_sf"/>
</dbReference>
<organism evidence="8 9">
    <name type="scientific">Nocardiopsis changdeensis</name>
    <dbReference type="NCBI Taxonomy" id="2831969"/>
    <lineage>
        <taxon>Bacteria</taxon>
        <taxon>Bacillati</taxon>
        <taxon>Actinomycetota</taxon>
        <taxon>Actinomycetes</taxon>
        <taxon>Streptosporangiales</taxon>
        <taxon>Nocardiopsidaceae</taxon>
        <taxon>Nocardiopsis</taxon>
    </lineage>
</organism>
<evidence type="ECO:0000256" key="1">
    <source>
        <dbReference type="ARBA" id="ARBA00008857"/>
    </source>
</evidence>
<dbReference type="Gene3D" id="1.10.443.10">
    <property type="entry name" value="Intergrase catalytic core"/>
    <property type="match status" value="1"/>
</dbReference>
<sequence>MRCAHHYPGGERGPVSTVREGSTFKRCTCRHPDTHTPVGARCPKLRRRNGTWSSTHGRWGYQIELPPTADGKRRQARKVGLASQEDALTELAHIKILLETAHGDEPETLVRVADLIQTALRARTPLPNVEEVRRRINLGVDVRTTVPTVAEWLTEWLKGKPGLAEGTRSSYAGHLRNHLIPHLGQLALNKLQARHVEAMFATIEENNEHVLECRESSDPQVRAQVKGKRVTSLSTKHRIRATLRSALSDAVRSPELPITVNVASHARLPSCPRKKPLVWTTDRVTKWHKDGTVPGEVMVWTPDQTTAFLTHARKYPWLYALFHLIAIKGLRRGEAVGLPWRNVRLTDGQVDITTQIVQVGWKTITSTPKSDAGSRTITLDATTVRVLKRWRRHQLETKLAAGKDWVNSGLVFTRENGEGWHPAEVTDWFNRIGRAADLPPIGLHGLRHGAASTALAAGVDVKVVSAELGHATTHFTQDTYQTVFPDVAKAAAEATAAMFTANRAPATR</sequence>
<protein>
    <submittedName>
        <fullName evidence="8">Site-specific integrase</fullName>
    </submittedName>
</protein>
<feature type="domain" description="Tyr recombinase" evidence="6">
    <location>
        <begin position="295"/>
        <end position="493"/>
    </location>
</feature>
<keyword evidence="4" id="KW-0233">DNA recombination</keyword>
<dbReference type="RefSeq" id="WP_220563731.1">
    <property type="nucleotide sequence ID" value="NZ_CP074133.1"/>
</dbReference>
<dbReference type="Pfam" id="PF14659">
    <property type="entry name" value="Phage_int_SAM_3"/>
    <property type="match status" value="1"/>
</dbReference>
<reference evidence="8 9" key="1">
    <citation type="submission" date="2021-05" db="EMBL/GenBank/DDBJ databases">
        <title>Direct Submission.</title>
        <authorList>
            <person name="Li K."/>
            <person name="Gao J."/>
        </authorList>
    </citation>
    <scope>NUCLEOTIDE SEQUENCE [LARGE SCALE GENOMIC DNA]</scope>
    <source>
        <strain evidence="8 9">Mg02</strain>
    </source>
</reference>
<comment type="similarity">
    <text evidence="1">Belongs to the 'phage' integrase family.</text>
</comment>
<dbReference type="CDD" id="cd01189">
    <property type="entry name" value="INT_ICEBs1_C_like"/>
    <property type="match status" value="1"/>
</dbReference>
<dbReference type="InterPro" id="IPR002104">
    <property type="entry name" value="Integrase_catalytic"/>
</dbReference>
<dbReference type="InterPro" id="IPR004107">
    <property type="entry name" value="Integrase_SAM-like_N"/>
</dbReference>
<dbReference type="InterPro" id="IPR010998">
    <property type="entry name" value="Integrase_recombinase_N"/>
</dbReference>
<evidence type="ECO:0000256" key="2">
    <source>
        <dbReference type="ARBA" id="ARBA00022908"/>
    </source>
</evidence>
<dbReference type="EMBL" id="CP074133">
    <property type="protein sequence ID" value="QUX22515.1"/>
    <property type="molecule type" value="Genomic_DNA"/>
</dbReference>
<dbReference type="PROSITE" id="PS51900">
    <property type="entry name" value="CB"/>
    <property type="match status" value="1"/>
</dbReference>
<dbReference type="SUPFAM" id="SSF56349">
    <property type="entry name" value="DNA breaking-rejoining enzymes"/>
    <property type="match status" value="1"/>
</dbReference>
<dbReference type="PANTHER" id="PTHR30349">
    <property type="entry name" value="PHAGE INTEGRASE-RELATED"/>
    <property type="match status" value="1"/>
</dbReference>
<evidence type="ECO:0000313" key="8">
    <source>
        <dbReference type="EMBL" id="QUX22515.1"/>
    </source>
</evidence>
<dbReference type="PROSITE" id="PS51898">
    <property type="entry name" value="TYR_RECOMBINASE"/>
    <property type="match status" value="1"/>
</dbReference>
<evidence type="ECO:0000256" key="4">
    <source>
        <dbReference type="ARBA" id="ARBA00023172"/>
    </source>
</evidence>
<gene>
    <name evidence="8" type="ORF">KGD84_30125</name>
</gene>
<dbReference type="Proteomes" id="UP000676079">
    <property type="component" value="Chromosome"/>
</dbReference>
<dbReference type="InterPro" id="IPR050090">
    <property type="entry name" value="Tyrosine_recombinase_XerCD"/>
</dbReference>
<evidence type="ECO:0000259" key="7">
    <source>
        <dbReference type="PROSITE" id="PS51900"/>
    </source>
</evidence>
<evidence type="ECO:0000256" key="3">
    <source>
        <dbReference type="ARBA" id="ARBA00023125"/>
    </source>
</evidence>
<dbReference type="Gene3D" id="1.10.150.130">
    <property type="match status" value="1"/>
</dbReference>
<dbReference type="Pfam" id="PF00589">
    <property type="entry name" value="Phage_integrase"/>
    <property type="match status" value="1"/>
</dbReference>
<evidence type="ECO:0000313" key="9">
    <source>
        <dbReference type="Proteomes" id="UP000676079"/>
    </source>
</evidence>
<name>A0ABX8BJW7_9ACTN</name>
<evidence type="ECO:0000259" key="6">
    <source>
        <dbReference type="PROSITE" id="PS51898"/>
    </source>
</evidence>
<dbReference type="InterPro" id="IPR011010">
    <property type="entry name" value="DNA_brk_join_enz"/>
</dbReference>
<proteinExistence type="inferred from homology"/>
<feature type="domain" description="Core-binding (CB)" evidence="7">
    <location>
        <begin position="147"/>
        <end position="251"/>
    </location>
</feature>
<dbReference type="InterPro" id="IPR044068">
    <property type="entry name" value="CB"/>
</dbReference>
<dbReference type="PANTHER" id="PTHR30349:SF41">
    <property type="entry name" value="INTEGRASE_RECOMBINASE PROTEIN MJ0367-RELATED"/>
    <property type="match status" value="1"/>
</dbReference>
<keyword evidence="3 5" id="KW-0238">DNA-binding</keyword>
<accession>A0ABX8BJW7</accession>
<keyword evidence="2" id="KW-0229">DNA integration</keyword>
<keyword evidence="9" id="KW-1185">Reference proteome</keyword>
<evidence type="ECO:0000256" key="5">
    <source>
        <dbReference type="PROSITE-ProRule" id="PRU01248"/>
    </source>
</evidence>